<evidence type="ECO:0000256" key="2">
    <source>
        <dbReference type="ARBA" id="ARBA00013258"/>
    </source>
</evidence>
<feature type="domain" description="Malonyl-CoA:ACP transacylase (MAT)" evidence="6">
    <location>
        <begin position="9"/>
        <end position="308"/>
    </location>
</feature>
<dbReference type="InterPro" id="IPR004410">
    <property type="entry name" value="Malonyl_CoA-ACP_transAc_FabD"/>
</dbReference>
<dbReference type="SUPFAM" id="SSF55048">
    <property type="entry name" value="Probable ACP-binding domain of malonyl-CoA ACP transacylase"/>
    <property type="match status" value="1"/>
</dbReference>
<evidence type="ECO:0000313" key="7">
    <source>
        <dbReference type="EMBL" id="CAG7589208.1"/>
    </source>
</evidence>
<evidence type="ECO:0000256" key="3">
    <source>
        <dbReference type="ARBA" id="ARBA00022679"/>
    </source>
</evidence>
<evidence type="ECO:0000256" key="4">
    <source>
        <dbReference type="ARBA" id="ARBA00023315"/>
    </source>
</evidence>
<dbReference type="InterPro" id="IPR014043">
    <property type="entry name" value="Acyl_transferase_dom"/>
</dbReference>
<dbReference type="GO" id="GO:0006633">
    <property type="term" value="P:fatty acid biosynthetic process"/>
    <property type="evidence" value="ECO:0007669"/>
    <property type="project" value="TreeGrafter"/>
</dbReference>
<dbReference type="Pfam" id="PF00698">
    <property type="entry name" value="Acyl_transf_1"/>
    <property type="match status" value="1"/>
</dbReference>
<dbReference type="Gene3D" id="3.40.366.10">
    <property type="entry name" value="Malonyl-Coenzyme A Acyl Carrier Protein, domain 2"/>
    <property type="match status" value="1"/>
</dbReference>
<dbReference type="InterPro" id="IPR016036">
    <property type="entry name" value="Malonyl_transacylase_ACP-bd"/>
</dbReference>
<protein>
    <recommendedName>
        <fullName evidence="2">[acyl-carrier-protein] S-malonyltransferase</fullName>
        <ecNumber evidence="2">2.3.1.39</ecNumber>
    </recommendedName>
</protein>
<dbReference type="PANTHER" id="PTHR42681:SF1">
    <property type="entry name" value="MALONYL-COA-ACYL CARRIER PROTEIN TRANSACYLASE, MITOCHONDRIAL"/>
    <property type="match status" value="1"/>
</dbReference>
<dbReference type="EMBL" id="CAJVAF010000029">
    <property type="protein sequence ID" value="CAG7589208.1"/>
    <property type="molecule type" value="Genomic_DNA"/>
</dbReference>
<comment type="catalytic activity">
    <reaction evidence="5">
        <text>holo-[ACP] + malonyl-CoA = malonyl-[ACP] + CoA</text>
        <dbReference type="Rhea" id="RHEA:41792"/>
        <dbReference type="Rhea" id="RHEA-COMP:9623"/>
        <dbReference type="Rhea" id="RHEA-COMP:9685"/>
        <dbReference type="ChEBI" id="CHEBI:57287"/>
        <dbReference type="ChEBI" id="CHEBI:57384"/>
        <dbReference type="ChEBI" id="CHEBI:64479"/>
        <dbReference type="ChEBI" id="CHEBI:78449"/>
        <dbReference type="EC" id="2.3.1.39"/>
    </reaction>
</comment>
<dbReference type="SMART" id="SM00827">
    <property type="entry name" value="PKS_AT"/>
    <property type="match status" value="1"/>
</dbReference>
<sequence length="319" mass="34480">MDKNKSSLLFPGQGSQVIGMGVELFNTFNEAKEVFSLIDETLKQNLSQLMFSGELEELTLTANTQPAIMAVSLAVMAVLERQLNLTIQDLCNVAAGHSLGEYSALAASGVFSLTDTAHLLRVRGNAMQSAVNPGEGAMVALIGADLDSAQKLCNHVVNYGACQIANDNGTGQIVLSGATMAIDKAIESATNFGIKKAIKLKVSAPFHSSLMQSAAFKMEQALKGVAIHNPAIDVIANFNVDKHHESTTKDLLVSQVAGSVRWRETMEKINTHYGVDTFIEIGPSQVLSGIAKRMYPESRIFNLHTPKNIEEFSNFLFNY</sequence>
<dbReference type="AlphaFoldDB" id="A0A8S4C3I2"/>
<reference evidence="7" key="1">
    <citation type="submission" date="2021-06" db="EMBL/GenBank/DDBJ databases">
        <authorList>
            <person name="Nardi T."/>
            <person name="Nardi T."/>
        </authorList>
    </citation>
    <scope>NUCLEOTIDE SEQUENCE</scope>
</reference>
<dbReference type="PIRSF" id="PIRSF000446">
    <property type="entry name" value="Mct"/>
    <property type="match status" value="1"/>
</dbReference>
<keyword evidence="8" id="KW-1185">Reference proteome</keyword>
<dbReference type="Gene3D" id="3.30.70.250">
    <property type="entry name" value="Malonyl-CoA ACP transacylase, ACP-binding"/>
    <property type="match status" value="1"/>
</dbReference>
<organism evidence="7 8">
    <name type="scientific">Hyalomma marginatum</name>
    <dbReference type="NCBI Taxonomy" id="34627"/>
    <lineage>
        <taxon>Eukaryota</taxon>
        <taxon>Metazoa</taxon>
        <taxon>Ecdysozoa</taxon>
        <taxon>Arthropoda</taxon>
        <taxon>Chelicerata</taxon>
        <taxon>Arachnida</taxon>
        <taxon>Acari</taxon>
        <taxon>Parasitiformes</taxon>
        <taxon>Ixodida</taxon>
        <taxon>Ixodoidea</taxon>
        <taxon>Ixodidae</taxon>
        <taxon>Hyalomminae</taxon>
        <taxon>Hyalomma</taxon>
    </lineage>
</organism>
<name>A0A8S4C3I2_9ACAR</name>
<evidence type="ECO:0000313" key="8">
    <source>
        <dbReference type="Proteomes" id="UP000837675"/>
    </source>
</evidence>
<dbReference type="InterPro" id="IPR050858">
    <property type="entry name" value="Mal-CoA-ACP_Trans/PKS_FabD"/>
</dbReference>
<keyword evidence="3" id="KW-0808">Transferase</keyword>
<gene>
    <name evidence="7" type="ORF">MHYMCMPASI_00110</name>
</gene>
<evidence type="ECO:0000256" key="1">
    <source>
        <dbReference type="ARBA" id="ARBA00008217"/>
    </source>
</evidence>
<comment type="similarity">
    <text evidence="1">Belongs to the FabD family.</text>
</comment>
<comment type="caution">
    <text evidence="7">The sequence shown here is derived from an EMBL/GenBank/DDBJ whole genome shotgun (WGS) entry which is preliminary data.</text>
</comment>
<dbReference type="EC" id="2.3.1.39" evidence="2"/>
<evidence type="ECO:0000256" key="5">
    <source>
        <dbReference type="ARBA" id="ARBA00048462"/>
    </source>
</evidence>
<dbReference type="PANTHER" id="PTHR42681">
    <property type="entry name" value="MALONYL-COA-ACYL CARRIER PROTEIN TRANSACYLASE, MITOCHONDRIAL"/>
    <property type="match status" value="1"/>
</dbReference>
<dbReference type="InterPro" id="IPR024925">
    <property type="entry name" value="Malonyl_CoA-ACP_transAc"/>
</dbReference>
<dbReference type="InterPro" id="IPR001227">
    <property type="entry name" value="Ac_transferase_dom_sf"/>
</dbReference>
<keyword evidence="4" id="KW-0012">Acyltransferase</keyword>
<dbReference type="GO" id="GO:0005739">
    <property type="term" value="C:mitochondrion"/>
    <property type="evidence" value="ECO:0007669"/>
    <property type="project" value="TreeGrafter"/>
</dbReference>
<dbReference type="GO" id="GO:0004314">
    <property type="term" value="F:[acyl-carrier-protein] S-malonyltransferase activity"/>
    <property type="evidence" value="ECO:0007669"/>
    <property type="project" value="UniProtKB-EC"/>
</dbReference>
<dbReference type="InterPro" id="IPR016035">
    <property type="entry name" value="Acyl_Trfase/lysoPLipase"/>
</dbReference>
<dbReference type="FunFam" id="3.30.70.250:FF:000001">
    <property type="entry name" value="Malonyl CoA-acyl carrier protein transacylase"/>
    <property type="match status" value="1"/>
</dbReference>
<accession>A0A8S4C3I2</accession>
<dbReference type="NCBIfam" id="TIGR00128">
    <property type="entry name" value="fabD"/>
    <property type="match status" value="1"/>
</dbReference>
<dbReference type="Proteomes" id="UP000837675">
    <property type="component" value="Unassembled WGS sequence"/>
</dbReference>
<evidence type="ECO:0000259" key="6">
    <source>
        <dbReference type="SMART" id="SM00827"/>
    </source>
</evidence>
<proteinExistence type="inferred from homology"/>
<dbReference type="SUPFAM" id="SSF52151">
    <property type="entry name" value="FabD/lysophospholipase-like"/>
    <property type="match status" value="1"/>
</dbReference>